<evidence type="ECO:0000313" key="5">
    <source>
        <dbReference type="EMBL" id="PMS38625.1"/>
    </source>
</evidence>
<dbReference type="InterPro" id="IPR050325">
    <property type="entry name" value="Prot/Nucl_acid_deglycase"/>
</dbReference>
<evidence type="ECO:0000256" key="1">
    <source>
        <dbReference type="ARBA" id="ARBA00023016"/>
    </source>
</evidence>
<dbReference type="InterPro" id="IPR029062">
    <property type="entry name" value="Class_I_gatase-like"/>
</dbReference>
<dbReference type="Pfam" id="PF01965">
    <property type="entry name" value="DJ-1_PfpI"/>
    <property type="match status" value="1"/>
</dbReference>
<dbReference type="Gene3D" id="3.40.50.880">
    <property type="match status" value="1"/>
</dbReference>
<accession>A0A2N7XAY8</accession>
<dbReference type="CDD" id="cd03141">
    <property type="entry name" value="GATase1_Hsp31_like"/>
    <property type="match status" value="1"/>
</dbReference>
<evidence type="ECO:0000256" key="3">
    <source>
        <dbReference type="ARBA" id="ARBA00038493"/>
    </source>
</evidence>
<dbReference type="AlphaFoldDB" id="A0A2N7XAY8"/>
<keyword evidence="5" id="KW-0808">Transferase</keyword>
<dbReference type="GO" id="GO:0019243">
    <property type="term" value="P:methylglyoxal catabolic process to D-lactate via S-lactoyl-glutathione"/>
    <property type="evidence" value="ECO:0007669"/>
    <property type="project" value="TreeGrafter"/>
</dbReference>
<dbReference type="EMBL" id="PNYC01000001">
    <property type="protein sequence ID" value="PMS38625.1"/>
    <property type="molecule type" value="Genomic_DNA"/>
</dbReference>
<organism evidence="5 6">
    <name type="scientific">Trinickia symbiotica</name>
    <dbReference type="NCBI Taxonomy" id="863227"/>
    <lineage>
        <taxon>Bacteria</taxon>
        <taxon>Pseudomonadati</taxon>
        <taxon>Pseudomonadota</taxon>
        <taxon>Betaproteobacteria</taxon>
        <taxon>Burkholderiales</taxon>
        <taxon>Burkholderiaceae</taxon>
        <taxon>Trinickia</taxon>
    </lineage>
</organism>
<keyword evidence="2" id="KW-0456">Lyase</keyword>
<evidence type="ECO:0000259" key="4">
    <source>
        <dbReference type="Pfam" id="PF01965"/>
    </source>
</evidence>
<feature type="domain" description="DJ-1/PfpI" evidence="4">
    <location>
        <begin position="27"/>
        <end position="223"/>
    </location>
</feature>
<keyword evidence="6" id="KW-1185">Reference proteome</keyword>
<keyword evidence="5" id="KW-0315">Glutamine amidotransferase</keyword>
<name>A0A2N7XAY8_9BURK</name>
<proteinExistence type="inferred from homology"/>
<dbReference type="SUPFAM" id="SSF52317">
    <property type="entry name" value="Class I glutamine amidotransferase-like"/>
    <property type="match status" value="1"/>
</dbReference>
<dbReference type="STRING" id="863227.GCA_000373005_00895"/>
<dbReference type="Proteomes" id="UP000235777">
    <property type="component" value="Unassembled WGS sequence"/>
</dbReference>
<reference evidence="5 6" key="1">
    <citation type="submission" date="2018-01" db="EMBL/GenBank/DDBJ databases">
        <title>Whole genome analyses suggest that Burkholderia sensu lato contains two further novel genera in the rhizoxinica-symbiotica group Mycetohabitans gen. nov., and Trinickia gen. nov.: implications for the evolution of diazotrophy and nodulation in the Burkholderiaceae.</title>
        <authorList>
            <person name="Estrada-de los Santos P."/>
            <person name="Palmer M."/>
            <person name="Chavez-Ramirez B."/>
            <person name="Beukes C."/>
            <person name="Steenkamp E.T."/>
            <person name="Hirsch A.M."/>
            <person name="Manyaka P."/>
            <person name="Maluk M."/>
            <person name="Lafos M."/>
            <person name="Crook M."/>
            <person name="Gross E."/>
            <person name="Simon M.F."/>
            <person name="Bueno dos Reis Junior F."/>
            <person name="Poole P.S."/>
            <person name="Venter S.N."/>
            <person name="James E.K."/>
        </authorList>
    </citation>
    <scope>NUCLEOTIDE SEQUENCE [LARGE SCALE GENOMIC DNA]</scope>
    <source>
        <strain evidence="5 6">JPY 581</strain>
    </source>
</reference>
<dbReference type="OrthoDB" id="9792284at2"/>
<dbReference type="RefSeq" id="WP_018439421.1">
    <property type="nucleotide sequence ID" value="NZ_KB890165.1"/>
</dbReference>
<gene>
    <name evidence="5" type="ORF">C0Z20_01795</name>
</gene>
<comment type="caution">
    <text evidence="5">The sequence shown here is derived from an EMBL/GenBank/DDBJ whole genome shotgun (WGS) entry which is preliminary data.</text>
</comment>
<sequence>MNSTRIKPILCVVTSHPIRGDSGEPTGFAMVELTHPLAVFEEAGIPVEIASIRGGHPPIDFFDLSDPVNDRYWKNKRFRDELAHSLVLSDLDPSRYSAVFFAGGHGTMWDFADSPAVQKVIREIWEAGGIVSAVCHGPAALVNATLSDGSYLVAGKKLACFTDEEEAEVNYTKVVPYLLASTLKQRGALHRPASNWSENVVVDGRLVTGQNPASAHGVGQAVVSQLNVDQAT</sequence>
<protein>
    <submittedName>
        <fullName evidence="5">Type 1 glutamine amidotransferase domain-containing protein</fullName>
    </submittedName>
</protein>
<dbReference type="GO" id="GO:0005737">
    <property type="term" value="C:cytoplasm"/>
    <property type="evidence" value="ECO:0007669"/>
    <property type="project" value="TreeGrafter"/>
</dbReference>
<dbReference type="InterPro" id="IPR002818">
    <property type="entry name" value="DJ-1/PfpI"/>
</dbReference>
<evidence type="ECO:0000256" key="2">
    <source>
        <dbReference type="ARBA" id="ARBA00023239"/>
    </source>
</evidence>
<dbReference type="GO" id="GO:0016740">
    <property type="term" value="F:transferase activity"/>
    <property type="evidence" value="ECO:0007669"/>
    <property type="project" value="UniProtKB-KW"/>
</dbReference>
<keyword evidence="1" id="KW-0346">Stress response</keyword>
<comment type="similarity">
    <text evidence="3">Belongs to the peptidase C56 family. HSP31-like subfamily.</text>
</comment>
<evidence type="ECO:0000313" key="6">
    <source>
        <dbReference type="Proteomes" id="UP000235777"/>
    </source>
</evidence>
<dbReference type="PANTHER" id="PTHR48094:SF11">
    <property type="entry name" value="GLUTATHIONE-INDEPENDENT GLYOXALASE HSP31-RELATED"/>
    <property type="match status" value="1"/>
</dbReference>
<dbReference type="PANTHER" id="PTHR48094">
    <property type="entry name" value="PROTEIN/NUCLEIC ACID DEGLYCASE DJ-1-RELATED"/>
    <property type="match status" value="1"/>
</dbReference>
<dbReference type="GO" id="GO:0019172">
    <property type="term" value="F:glyoxalase III activity"/>
    <property type="evidence" value="ECO:0007669"/>
    <property type="project" value="TreeGrafter"/>
</dbReference>